<dbReference type="OrthoDB" id="3514033at2759"/>
<feature type="domain" description="Stc1" evidence="2">
    <location>
        <begin position="29"/>
        <end position="106"/>
    </location>
</feature>
<evidence type="ECO:0000313" key="4">
    <source>
        <dbReference type="Proteomes" id="UP000800096"/>
    </source>
</evidence>
<dbReference type="Pfam" id="PF12898">
    <property type="entry name" value="Stc1"/>
    <property type="match status" value="1"/>
</dbReference>
<feature type="compositionally biased region" description="Polar residues" evidence="1">
    <location>
        <begin position="244"/>
        <end position="255"/>
    </location>
</feature>
<accession>A0A6A5QLN7</accession>
<proteinExistence type="predicted"/>
<dbReference type="InterPro" id="IPR024630">
    <property type="entry name" value="Stc1"/>
</dbReference>
<reference evidence="3" key="1">
    <citation type="journal article" date="2020" name="Stud. Mycol.">
        <title>101 Dothideomycetes genomes: a test case for predicting lifestyles and emergence of pathogens.</title>
        <authorList>
            <person name="Haridas S."/>
            <person name="Albert R."/>
            <person name="Binder M."/>
            <person name="Bloem J."/>
            <person name="Labutti K."/>
            <person name="Salamov A."/>
            <person name="Andreopoulos B."/>
            <person name="Baker S."/>
            <person name="Barry K."/>
            <person name="Bills G."/>
            <person name="Bluhm B."/>
            <person name="Cannon C."/>
            <person name="Castanera R."/>
            <person name="Culley D."/>
            <person name="Daum C."/>
            <person name="Ezra D."/>
            <person name="Gonzalez J."/>
            <person name="Henrissat B."/>
            <person name="Kuo A."/>
            <person name="Liang C."/>
            <person name="Lipzen A."/>
            <person name="Lutzoni F."/>
            <person name="Magnuson J."/>
            <person name="Mondo S."/>
            <person name="Nolan M."/>
            <person name="Ohm R."/>
            <person name="Pangilinan J."/>
            <person name="Park H.-J."/>
            <person name="Ramirez L."/>
            <person name="Alfaro M."/>
            <person name="Sun H."/>
            <person name="Tritt A."/>
            <person name="Yoshinaga Y."/>
            <person name="Zwiers L.-H."/>
            <person name="Turgeon B."/>
            <person name="Goodwin S."/>
            <person name="Spatafora J."/>
            <person name="Crous P."/>
            <person name="Grigoriev I."/>
        </authorList>
    </citation>
    <scope>NUCLEOTIDE SEQUENCE</scope>
    <source>
        <strain evidence="3">HMLAC05119</strain>
    </source>
</reference>
<evidence type="ECO:0000259" key="2">
    <source>
        <dbReference type="Pfam" id="PF12898"/>
    </source>
</evidence>
<feature type="compositionally biased region" description="Polar residues" evidence="1">
    <location>
        <begin position="223"/>
        <end position="235"/>
    </location>
</feature>
<keyword evidence="4" id="KW-1185">Reference proteome</keyword>
<feature type="region of interest" description="Disordered" evidence="1">
    <location>
        <begin position="220"/>
        <end position="318"/>
    </location>
</feature>
<dbReference type="AlphaFoldDB" id="A0A6A5QLN7"/>
<gene>
    <name evidence="3" type="ORF">BDU57DRAFT_241072</name>
</gene>
<dbReference type="Proteomes" id="UP000800096">
    <property type="component" value="Unassembled WGS sequence"/>
</dbReference>
<feature type="compositionally biased region" description="Acidic residues" evidence="1">
    <location>
        <begin position="293"/>
        <end position="318"/>
    </location>
</feature>
<name>A0A6A5QLN7_AMPQU</name>
<dbReference type="EMBL" id="ML979135">
    <property type="protein sequence ID" value="KAF1916691.1"/>
    <property type="molecule type" value="Genomic_DNA"/>
</dbReference>
<sequence length="318" mass="35584">MPSRSRQIHVYDQHEIDSLKGVTIPQKIKCGRCRKNLPHIQYSTKQLTDYRYQVKHNGNREVTKPINCMKCSGGSQIVELECQICHKTKGLEDFAKSQRKQPDTACTADYLDQEPIRFDRYEGQNPDHRFVTPDTFKGYVPEYWSSRDPADDTATEDEWKSVMGEIHDNKDGGVSLLTKNFKHAASISGSEQTLIEVDDMHRRTSKTGCADGWSDVHAKSWHTESTGPTSVSVNSRAHPPATSYAGTHSYTSSVAERSDISEERVSGWGYAGAPRGTPMLPAGDAQRACEEAWKDEDESDDEEEDEGSDDSDGENTTI</sequence>
<feature type="compositionally biased region" description="Basic and acidic residues" evidence="1">
    <location>
        <begin position="256"/>
        <end position="265"/>
    </location>
</feature>
<evidence type="ECO:0000256" key="1">
    <source>
        <dbReference type="SAM" id="MobiDB-lite"/>
    </source>
</evidence>
<evidence type="ECO:0000313" key="3">
    <source>
        <dbReference type="EMBL" id="KAF1916691.1"/>
    </source>
</evidence>
<protein>
    <submittedName>
        <fullName evidence="3">Stc1 domain-containing protein</fullName>
    </submittedName>
</protein>
<organism evidence="3 4">
    <name type="scientific">Ampelomyces quisqualis</name>
    <name type="common">Powdery mildew agent</name>
    <dbReference type="NCBI Taxonomy" id="50730"/>
    <lineage>
        <taxon>Eukaryota</taxon>
        <taxon>Fungi</taxon>
        <taxon>Dikarya</taxon>
        <taxon>Ascomycota</taxon>
        <taxon>Pezizomycotina</taxon>
        <taxon>Dothideomycetes</taxon>
        <taxon>Pleosporomycetidae</taxon>
        <taxon>Pleosporales</taxon>
        <taxon>Pleosporineae</taxon>
        <taxon>Phaeosphaeriaceae</taxon>
        <taxon>Ampelomyces</taxon>
    </lineage>
</organism>